<dbReference type="RefSeq" id="WP_133594950.1">
    <property type="nucleotide sequence ID" value="NZ_SNVV01000031.1"/>
</dbReference>
<evidence type="ECO:0000313" key="1">
    <source>
        <dbReference type="EMBL" id="TDN45062.1"/>
    </source>
</evidence>
<name>A0A4V6PQG3_9RHOO</name>
<dbReference type="AlphaFoldDB" id="A0A4V6PQG3"/>
<comment type="caution">
    <text evidence="1">The sequence shown here is derived from an EMBL/GenBank/DDBJ whole genome shotgun (WGS) entry which is preliminary data.</text>
</comment>
<sequence length="199" mass="20960">MTAATFEFVSYLPQPAPTRSVGAARTDRTATPARGWFSQDNVLRKMSTALVPLLGLAGAPANAAPVPSANELVITAAQNGRAEQMMALLRTLIDYQFLPHDWDGYDGQPAKAAALLDALEFLGQLPRTLPVPSPMLSGSGTIGLYWDRGTHYASLEFEGDGTYTSLTDGPDGYGGAEGVAARTLPAALRHFLASLPIAG</sequence>
<organism evidence="1 2">
    <name type="scientific">Azoarcus indigens</name>
    <dbReference type="NCBI Taxonomy" id="29545"/>
    <lineage>
        <taxon>Bacteria</taxon>
        <taxon>Pseudomonadati</taxon>
        <taxon>Pseudomonadota</taxon>
        <taxon>Betaproteobacteria</taxon>
        <taxon>Rhodocyclales</taxon>
        <taxon>Zoogloeaceae</taxon>
        <taxon>Azoarcus</taxon>
    </lineage>
</organism>
<dbReference type="OrthoDB" id="9182204at2"/>
<reference evidence="1 2" key="1">
    <citation type="submission" date="2019-03" db="EMBL/GenBank/DDBJ databases">
        <title>Genomic Encyclopedia of Type Strains, Phase IV (KMG-IV): sequencing the most valuable type-strain genomes for metagenomic binning, comparative biology and taxonomic classification.</title>
        <authorList>
            <person name="Goeker M."/>
        </authorList>
    </citation>
    <scope>NUCLEOTIDE SEQUENCE [LARGE SCALE GENOMIC DNA]</scope>
    <source>
        <strain evidence="1 2">DSM 12121</strain>
    </source>
</reference>
<dbReference type="EMBL" id="SNVV01000031">
    <property type="protein sequence ID" value="TDN45062.1"/>
    <property type="molecule type" value="Genomic_DNA"/>
</dbReference>
<keyword evidence="2" id="KW-1185">Reference proteome</keyword>
<gene>
    <name evidence="1" type="ORF">C7389_13132</name>
</gene>
<accession>A0A4V6PQG3</accession>
<proteinExistence type="predicted"/>
<evidence type="ECO:0000313" key="2">
    <source>
        <dbReference type="Proteomes" id="UP000295129"/>
    </source>
</evidence>
<protein>
    <submittedName>
        <fullName evidence="1">Uncharacterized protein</fullName>
    </submittedName>
</protein>
<dbReference type="Proteomes" id="UP000295129">
    <property type="component" value="Unassembled WGS sequence"/>
</dbReference>